<dbReference type="CDD" id="cd03468">
    <property type="entry name" value="PolY_like"/>
    <property type="match status" value="1"/>
</dbReference>
<dbReference type="PANTHER" id="PTHR35369">
    <property type="entry name" value="BLR3025 PROTEIN-RELATED"/>
    <property type="match status" value="1"/>
</dbReference>
<dbReference type="Proteomes" id="UP001606300">
    <property type="component" value="Unassembled WGS sequence"/>
</dbReference>
<keyword evidence="1" id="KW-0227">DNA damage</keyword>
<evidence type="ECO:0000313" key="2">
    <source>
        <dbReference type="EMBL" id="MFG6417240.1"/>
    </source>
</evidence>
<comment type="caution">
    <text evidence="2">The sequence shown here is derived from an EMBL/GenBank/DDBJ whole genome shotgun (WGS) entry which is preliminary data.</text>
</comment>
<protein>
    <submittedName>
        <fullName evidence="2">Y-family DNA polymerase</fullName>
    </submittedName>
</protein>
<name>A0ABW7EUQ2_9BURK</name>
<dbReference type="RefSeq" id="WP_394473298.1">
    <property type="nucleotide sequence ID" value="NZ_JBIGHY010000019.1"/>
</dbReference>
<evidence type="ECO:0000256" key="1">
    <source>
        <dbReference type="ARBA" id="ARBA00022763"/>
    </source>
</evidence>
<sequence>MLWVVLLTSIPAISPEKSSSASPASDGVRGLVLWSLQFTPRVAVVEGCAVAMEVESSLRLFKGLESLKERVSAEAPDLGVVGIGWAPTAMAALVMARCGVLDLGRRLLLPVMDELPLAALTAAVSHEETLSCAGITLLGELRRLPRAQVSRRFGTALLATLDQAYGQRAEVFRYETIPEDFSARIELPAREDHAPALLMYARPLLMQMCGWLASRHAGAVGFRFRWIHDSMRAKDAGDGGEVTIRSAEVLRDLEHFVRLLAEHLAKQELLAPVGELQIDAIGVQALTEQSASLLPESMGSGESLYLVLERIAARLGPKSVLQPVLVDDHRLEWMTHWTPLAKQKRRTPAPVPEQPEPTFVLETPLELAVINNRPHYEGPLTLLVGPDRVEGGWWDRLPGTSSTRNVVRDYWIAQSDNAGVLSVFNTQDADGRIAWFLHGHFA</sequence>
<dbReference type="SUPFAM" id="SSF56672">
    <property type="entry name" value="DNA/RNA polymerases"/>
    <property type="match status" value="1"/>
</dbReference>
<organism evidence="2 3">
    <name type="scientific">Pelomonas dachongensis</name>
    <dbReference type="NCBI Taxonomy" id="3299029"/>
    <lineage>
        <taxon>Bacteria</taxon>
        <taxon>Pseudomonadati</taxon>
        <taxon>Pseudomonadota</taxon>
        <taxon>Betaproteobacteria</taxon>
        <taxon>Burkholderiales</taxon>
        <taxon>Sphaerotilaceae</taxon>
        <taxon>Roseateles</taxon>
    </lineage>
</organism>
<dbReference type="InterPro" id="IPR043502">
    <property type="entry name" value="DNA/RNA_pol_sf"/>
</dbReference>
<gene>
    <name evidence="2" type="ORF">ACG02S_25430</name>
</gene>
<dbReference type="EMBL" id="JBIGHY010000019">
    <property type="protein sequence ID" value="MFG6417240.1"/>
    <property type="molecule type" value="Genomic_DNA"/>
</dbReference>
<evidence type="ECO:0000313" key="3">
    <source>
        <dbReference type="Proteomes" id="UP001606300"/>
    </source>
</evidence>
<reference evidence="2 3" key="1">
    <citation type="submission" date="2024-09" db="EMBL/GenBank/DDBJ databases">
        <title>Novel species of the genus Pelomonas and Roseateles isolated from streams.</title>
        <authorList>
            <person name="Lu H."/>
        </authorList>
    </citation>
    <scope>NUCLEOTIDE SEQUENCE [LARGE SCALE GENOMIC DNA]</scope>
    <source>
        <strain evidence="2 3">DC23W</strain>
    </source>
</reference>
<proteinExistence type="predicted"/>
<accession>A0ABW7EUQ2</accession>
<keyword evidence="3" id="KW-1185">Reference proteome</keyword>
<dbReference type="InterPro" id="IPR050356">
    <property type="entry name" value="SulA_CellDiv_inhibitor"/>
</dbReference>
<dbReference type="PANTHER" id="PTHR35369:SF2">
    <property type="entry name" value="BLR3025 PROTEIN"/>
    <property type="match status" value="1"/>
</dbReference>